<protein>
    <submittedName>
        <fullName evidence="1">Uncharacterized protein</fullName>
    </submittedName>
</protein>
<dbReference type="Proteomes" id="UP000758155">
    <property type="component" value="Unassembled WGS sequence"/>
</dbReference>
<name>A0A9P4X0Z9_9PLEO</name>
<organism evidence="1 2">
    <name type="scientific">Didymella heteroderae</name>
    <dbReference type="NCBI Taxonomy" id="1769908"/>
    <lineage>
        <taxon>Eukaryota</taxon>
        <taxon>Fungi</taxon>
        <taxon>Dikarya</taxon>
        <taxon>Ascomycota</taxon>
        <taxon>Pezizomycotina</taxon>
        <taxon>Dothideomycetes</taxon>
        <taxon>Pleosporomycetidae</taxon>
        <taxon>Pleosporales</taxon>
        <taxon>Pleosporineae</taxon>
        <taxon>Didymellaceae</taxon>
        <taxon>Didymella</taxon>
    </lineage>
</organism>
<reference evidence="1" key="1">
    <citation type="submission" date="2019-04" db="EMBL/GenBank/DDBJ databases">
        <title>Sequencing of skin fungus with MAO and IRED activity.</title>
        <authorList>
            <person name="Marsaioli A.J."/>
            <person name="Bonatto J.M.C."/>
            <person name="Reis Junior O."/>
        </authorList>
    </citation>
    <scope>NUCLEOTIDE SEQUENCE</scope>
    <source>
        <strain evidence="1">28M1</strain>
    </source>
</reference>
<proteinExistence type="predicted"/>
<accession>A0A9P4X0Z9</accession>
<evidence type="ECO:0000313" key="1">
    <source>
        <dbReference type="EMBL" id="KAF3047047.1"/>
    </source>
</evidence>
<gene>
    <name evidence="1" type="ORF">E8E12_010776</name>
</gene>
<dbReference type="PANTHER" id="PTHR40788">
    <property type="entry name" value="CLR5 DOMAIN-CONTAINING PROTEIN-RELATED"/>
    <property type="match status" value="1"/>
</dbReference>
<dbReference type="PANTHER" id="PTHR40788:SF2">
    <property type="entry name" value="CLR5 DOMAIN-CONTAINING PROTEIN"/>
    <property type="match status" value="1"/>
</dbReference>
<sequence>MLATNHHVTEHFALAEMAASAISTEKTDVPFCPPPCQCADCETYYYTLEQQKLDRFHYYEVFTDEQAKVVIANYISKIDSARAYLQQSVQQHGDLLLDRWRKRNPKKRTALLLDAEPDLPAKKGHGAEVQAKDAPADWAPYDHEQLRTPWELGLLDTAFTKGAVVMFGPRFGAYTFWQKESADRFDIVGFPRAKLVLEAQATLLGFLQRVVEQLLAGGVQLDGSATPGCSRWNANVEGGMRMTGDAAVWSNFVQTPFTGPPRFDVDALVALVQARVTATGDHLGLLRTEPPYFRLYMQKLYQMQAVEKVREKHIAMTILTWELIEELQGEPDSHTRFRYAMLLDMLDDHLANPTSEERARLDEILRVQKTEDRIYWRTAKTAKSAQNPDITKSVKALKAFRATNAPAGPRNIERLQQFDRTHEALQAFWRELATAQQEVYKKNGFSEADMEYSMESLQMWNGAEYTARLIQKREQLEADVQKSRIVGSDVVFLPLPSASSSSSKLDTVPQVKVKLKLKLKTRGPPQIEGLEEAAHQQEAFAIPVKTIQLSKSPYITLRCMFPGTVEERQKDDDWSVFVNSMNEAGFIARNGGGSIVRFESRDGDGSINFRRPHPNSTIDPTMLQATGWRMNKWFGWVRETFILAKK</sequence>
<evidence type="ECO:0000313" key="2">
    <source>
        <dbReference type="Proteomes" id="UP000758155"/>
    </source>
</evidence>
<dbReference type="EMBL" id="SWKV01000003">
    <property type="protein sequence ID" value="KAF3047047.1"/>
    <property type="molecule type" value="Genomic_DNA"/>
</dbReference>
<dbReference type="AlphaFoldDB" id="A0A9P4X0Z9"/>
<keyword evidence="2" id="KW-1185">Reference proteome</keyword>
<comment type="caution">
    <text evidence="1">The sequence shown here is derived from an EMBL/GenBank/DDBJ whole genome shotgun (WGS) entry which is preliminary data.</text>
</comment>
<dbReference type="OrthoDB" id="2922289at2759"/>